<accession>A0A5B2XPZ2</accession>
<organism evidence="1 2">
    <name type="scientific">Solihabitans fulvus</name>
    <dbReference type="NCBI Taxonomy" id="1892852"/>
    <lineage>
        <taxon>Bacteria</taxon>
        <taxon>Bacillati</taxon>
        <taxon>Actinomycetota</taxon>
        <taxon>Actinomycetes</taxon>
        <taxon>Pseudonocardiales</taxon>
        <taxon>Pseudonocardiaceae</taxon>
        <taxon>Solihabitans</taxon>
    </lineage>
</organism>
<reference evidence="1 2" key="1">
    <citation type="submission" date="2019-09" db="EMBL/GenBank/DDBJ databases">
        <title>Goodfellowia gen. nov., a new genus of the Pseudonocardineae related to Actinoalloteichus, containing Goodfellowia coeruleoviolacea gen. nov., comb. nov. gen. nov., comb. nov.</title>
        <authorList>
            <person name="Labeda D."/>
        </authorList>
    </citation>
    <scope>NUCLEOTIDE SEQUENCE [LARGE SCALE GENOMIC DNA]</scope>
    <source>
        <strain evidence="1 2">AN110305</strain>
    </source>
</reference>
<evidence type="ECO:0000313" key="1">
    <source>
        <dbReference type="EMBL" id="KAA2265807.1"/>
    </source>
</evidence>
<dbReference type="AlphaFoldDB" id="A0A5B2XPZ2"/>
<proteinExistence type="predicted"/>
<dbReference type="RefSeq" id="WP_149848092.1">
    <property type="nucleotide sequence ID" value="NZ_VUOB01000005.1"/>
</dbReference>
<sequence length="149" mass="16462">MAAEPFDLSTTFVHLGSGARALPLPGFSWTSDYLRGYLRTFAAERDERRLVGIVSLAETWRHWECHVGGDELVVQLSGRSAIVQEVNGEHHTIELGPGQALINPRGTWHTSDVYEPGQSLFVAAGRQTKYRPRDLAPTPAAEFAGHDRP</sequence>
<name>A0A5B2XPZ2_9PSEU</name>
<keyword evidence="2" id="KW-1185">Reference proteome</keyword>
<dbReference type="SUPFAM" id="SSF51182">
    <property type="entry name" value="RmlC-like cupins"/>
    <property type="match status" value="1"/>
</dbReference>
<protein>
    <submittedName>
        <fullName evidence="1">Cupin domain-containing protein</fullName>
    </submittedName>
</protein>
<dbReference type="Proteomes" id="UP000323454">
    <property type="component" value="Unassembled WGS sequence"/>
</dbReference>
<evidence type="ECO:0000313" key="2">
    <source>
        <dbReference type="Proteomes" id="UP000323454"/>
    </source>
</evidence>
<reference evidence="1 2" key="2">
    <citation type="submission" date="2019-09" db="EMBL/GenBank/DDBJ databases">
        <authorList>
            <person name="Jin C."/>
        </authorList>
    </citation>
    <scope>NUCLEOTIDE SEQUENCE [LARGE SCALE GENOMIC DNA]</scope>
    <source>
        <strain evidence="1 2">AN110305</strain>
    </source>
</reference>
<gene>
    <name evidence="1" type="ORF">F0L68_04420</name>
</gene>
<dbReference type="Gene3D" id="2.60.120.10">
    <property type="entry name" value="Jelly Rolls"/>
    <property type="match status" value="1"/>
</dbReference>
<dbReference type="OrthoDB" id="512358at2"/>
<comment type="caution">
    <text evidence="1">The sequence shown here is derived from an EMBL/GenBank/DDBJ whole genome shotgun (WGS) entry which is preliminary data.</text>
</comment>
<dbReference type="InterPro" id="IPR014710">
    <property type="entry name" value="RmlC-like_jellyroll"/>
</dbReference>
<dbReference type="InterPro" id="IPR011051">
    <property type="entry name" value="RmlC_Cupin_sf"/>
</dbReference>
<dbReference type="EMBL" id="VUOB01000005">
    <property type="protein sequence ID" value="KAA2265807.1"/>
    <property type="molecule type" value="Genomic_DNA"/>
</dbReference>